<dbReference type="SUPFAM" id="SSF54427">
    <property type="entry name" value="NTF2-like"/>
    <property type="match status" value="1"/>
</dbReference>
<accession>A0ABU8S4L4</accession>
<sequence>MSDTVKTLAAKAEIADLVHTYALNIRRGRPEACGALFTHDATFEVRDADPLHPEAAVQRYRKVGREEVAASIGSSGAASRVFPAIHNLIVIVDGERTSATSLMIATVFPTGSELIGDYEDTFRREDGEWRFSSRIYTIYRSP</sequence>
<organism evidence="2 3">
    <name type="scientific">Novosphingobium aquae</name>
    <dbReference type="NCBI Taxonomy" id="3133435"/>
    <lineage>
        <taxon>Bacteria</taxon>
        <taxon>Pseudomonadati</taxon>
        <taxon>Pseudomonadota</taxon>
        <taxon>Alphaproteobacteria</taxon>
        <taxon>Sphingomonadales</taxon>
        <taxon>Sphingomonadaceae</taxon>
        <taxon>Novosphingobium</taxon>
    </lineage>
</organism>
<proteinExistence type="predicted"/>
<dbReference type="CDD" id="cd00531">
    <property type="entry name" value="NTF2_like"/>
    <property type="match status" value="1"/>
</dbReference>
<evidence type="ECO:0000313" key="3">
    <source>
        <dbReference type="Proteomes" id="UP001379235"/>
    </source>
</evidence>
<keyword evidence="3" id="KW-1185">Reference proteome</keyword>
<name>A0ABU8S4L4_9SPHN</name>
<reference evidence="2 3" key="1">
    <citation type="submission" date="2024-03" db="EMBL/GenBank/DDBJ databases">
        <authorList>
            <person name="Jo J.-H."/>
        </authorList>
    </citation>
    <scope>NUCLEOTIDE SEQUENCE [LARGE SCALE GENOMIC DNA]</scope>
    <source>
        <strain evidence="2 3">AS3R-12</strain>
    </source>
</reference>
<dbReference type="RefSeq" id="WP_339964572.1">
    <property type="nucleotide sequence ID" value="NZ_JBBHJY010000001.1"/>
</dbReference>
<evidence type="ECO:0000313" key="2">
    <source>
        <dbReference type="EMBL" id="MEJ6008893.1"/>
    </source>
</evidence>
<dbReference type="InterPro" id="IPR037401">
    <property type="entry name" value="SnoaL-like"/>
</dbReference>
<dbReference type="EMBL" id="JBBHJY010000001">
    <property type="protein sequence ID" value="MEJ6008893.1"/>
    <property type="molecule type" value="Genomic_DNA"/>
</dbReference>
<gene>
    <name evidence="2" type="ORF">WG900_03055</name>
</gene>
<dbReference type="Proteomes" id="UP001379235">
    <property type="component" value="Unassembled WGS sequence"/>
</dbReference>
<comment type="caution">
    <text evidence="2">The sequence shown here is derived from an EMBL/GenBank/DDBJ whole genome shotgun (WGS) entry which is preliminary data.</text>
</comment>
<evidence type="ECO:0000259" key="1">
    <source>
        <dbReference type="Pfam" id="PF13577"/>
    </source>
</evidence>
<protein>
    <submittedName>
        <fullName evidence="2">Nuclear transport factor 2 family protein</fullName>
    </submittedName>
</protein>
<dbReference type="InterPro" id="IPR032710">
    <property type="entry name" value="NTF2-like_dom_sf"/>
</dbReference>
<feature type="domain" description="SnoaL-like" evidence="1">
    <location>
        <begin position="7"/>
        <end position="134"/>
    </location>
</feature>
<dbReference type="Pfam" id="PF13577">
    <property type="entry name" value="SnoaL_4"/>
    <property type="match status" value="1"/>
</dbReference>
<dbReference type="Gene3D" id="3.10.450.50">
    <property type="match status" value="1"/>
</dbReference>